<name>A0ABN1F5Z3_9PROT</name>
<dbReference type="Proteomes" id="UP001499951">
    <property type="component" value="Unassembled WGS sequence"/>
</dbReference>
<dbReference type="EMBL" id="BAAADD010000009">
    <property type="protein sequence ID" value="GAA0582657.1"/>
    <property type="molecule type" value="Genomic_DNA"/>
</dbReference>
<sequence length="172" mass="19057">MRAIVLALLTIPAVAAQRCETPDDALALHAAALQQEMMVAAFQCADIAAYNDFVLAHRPALQQADRALMAYFERTASAPFDAYNLYKTELANASSLRFSTDRAFCARMRADFRTAATLSSLDQILAEAPYTVDTGSVICPWTPRAVPAEPVAPPKKRIRHRTWLGRLVDWLF</sequence>
<reference evidence="1 2" key="1">
    <citation type="journal article" date="2019" name="Int. J. Syst. Evol. Microbiol.">
        <title>The Global Catalogue of Microorganisms (GCM) 10K type strain sequencing project: providing services to taxonomists for standard genome sequencing and annotation.</title>
        <authorList>
            <consortium name="The Broad Institute Genomics Platform"/>
            <consortium name="The Broad Institute Genome Sequencing Center for Infectious Disease"/>
            <person name="Wu L."/>
            <person name="Ma J."/>
        </authorList>
    </citation>
    <scope>NUCLEOTIDE SEQUENCE [LARGE SCALE GENOMIC DNA]</scope>
    <source>
        <strain evidence="1 2">JCM 15089</strain>
    </source>
</reference>
<organism evidence="1 2">
    <name type="scientific">Rhizomicrobium electricum</name>
    <dbReference type="NCBI Taxonomy" id="480070"/>
    <lineage>
        <taxon>Bacteria</taxon>
        <taxon>Pseudomonadati</taxon>
        <taxon>Pseudomonadota</taxon>
        <taxon>Alphaproteobacteria</taxon>
        <taxon>Micropepsales</taxon>
        <taxon>Micropepsaceae</taxon>
        <taxon>Rhizomicrobium</taxon>
    </lineage>
</organism>
<evidence type="ECO:0000313" key="2">
    <source>
        <dbReference type="Proteomes" id="UP001499951"/>
    </source>
</evidence>
<evidence type="ECO:0000313" key="1">
    <source>
        <dbReference type="EMBL" id="GAA0582657.1"/>
    </source>
</evidence>
<accession>A0ABN1F5Z3</accession>
<protein>
    <submittedName>
        <fullName evidence="1">Uncharacterized protein</fullName>
    </submittedName>
</protein>
<proteinExistence type="predicted"/>
<dbReference type="RefSeq" id="WP_166935371.1">
    <property type="nucleotide sequence ID" value="NZ_BAAADD010000009.1"/>
</dbReference>
<gene>
    <name evidence="1" type="ORF">GCM10008942_34490</name>
</gene>
<keyword evidence="2" id="KW-1185">Reference proteome</keyword>
<comment type="caution">
    <text evidence="1">The sequence shown here is derived from an EMBL/GenBank/DDBJ whole genome shotgun (WGS) entry which is preliminary data.</text>
</comment>